<dbReference type="WBParaSite" id="nRc.2.0.1.t09226-RA">
    <property type="protein sequence ID" value="nRc.2.0.1.t09226-RA"/>
    <property type="gene ID" value="nRc.2.0.1.g09226"/>
</dbReference>
<keyword evidence="1" id="KW-1185">Reference proteome</keyword>
<proteinExistence type="predicted"/>
<protein>
    <submittedName>
        <fullName evidence="2">Uncharacterized protein</fullName>
    </submittedName>
</protein>
<dbReference type="AlphaFoldDB" id="A0A915I635"/>
<name>A0A915I635_ROMCU</name>
<organism evidence="1 2">
    <name type="scientific">Romanomermis culicivorax</name>
    <name type="common">Nematode worm</name>
    <dbReference type="NCBI Taxonomy" id="13658"/>
    <lineage>
        <taxon>Eukaryota</taxon>
        <taxon>Metazoa</taxon>
        <taxon>Ecdysozoa</taxon>
        <taxon>Nematoda</taxon>
        <taxon>Enoplea</taxon>
        <taxon>Dorylaimia</taxon>
        <taxon>Mermithida</taxon>
        <taxon>Mermithoidea</taxon>
        <taxon>Mermithidae</taxon>
        <taxon>Romanomermis</taxon>
    </lineage>
</organism>
<evidence type="ECO:0000313" key="1">
    <source>
        <dbReference type="Proteomes" id="UP000887565"/>
    </source>
</evidence>
<sequence length="68" mass="7472">MKAQTKGPPPPMKGLPQKVQIVSIDRASQRAGLVMPQQKFQMQVVQKVQTTVASRAKQSAVISTQRPM</sequence>
<accession>A0A915I635</accession>
<reference evidence="2" key="1">
    <citation type="submission" date="2022-11" db="UniProtKB">
        <authorList>
            <consortium name="WormBaseParasite"/>
        </authorList>
    </citation>
    <scope>IDENTIFICATION</scope>
</reference>
<evidence type="ECO:0000313" key="2">
    <source>
        <dbReference type="WBParaSite" id="nRc.2.0.1.t09226-RA"/>
    </source>
</evidence>
<dbReference type="Proteomes" id="UP000887565">
    <property type="component" value="Unplaced"/>
</dbReference>